<dbReference type="Proteomes" id="UP001500141">
    <property type="component" value="Unassembled WGS sequence"/>
</dbReference>
<dbReference type="EMBL" id="BAABIP010000007">
    <property type="protein sequence ID" value="GAA4762669.1"/>
    <property type="molecule type" value="Genomic_DNA"/>
</dbReference>
<organism evidence="1 2">
    <name type="scientific">Flavobacterium hankyongi</name>
    <dbReference type="NCBI Taxonomy" id="1176532"/>
    <lineage>
        <taxon>Bacteria</taxon>
        <taxon>Pseudomonadati</taxon>
        <taxon>Bacteroidota</taxon>
        <taxon>Flavobacteriia</taxon>
        <taxon>Flavobacteriales</taxon>
        <taxon>Flavobacteriaceae</taxon>
        <taxon>Flavobacterium</taxon>
    </lineage>
</organism>
<dbReference type="PROSITE" id="PS51257">
    <property type="entry name" value="PROKAR_LIPOPROTEIN"/>
    <property type="match status" value="1"/>
</dbReference>
<accession>A0ABP8ZQF9</accession>
<name>A0ABP8ZQF9_9FLAO</name>
<dbReference type="RefSeq" id="WP_264543838.1">
    <property type="nucleotide sequence ID" value="NZ_BAABIP010000007.1"/>
</dbReference>
<reference evidence="2" key="1">
    <citation type="journal article" date="2019" name="Int. J. Syst. Evol. Microbiol.">
        <title>The Global Catalogue of Microorganisms (GCM) 10K type strain sequencing project: providing services to taxonomists for standard genome sequencing and annotation.</title>
        <authorList>
            <consortium name="The Broad Institute Genomics Platform"/>
            <consortium name="The Broad Institute Genome Sequencing Center for Infectious Disease"/>
            <person name="Wu L."/>
            <person name="Ma J."/>
        </authorList>
    </citation>
    <scope>NUCLEOTIDE SEQUENCE [LARGE SCALE GENOMIC DNA]</scope>
    <source>
        <strain evidence="2">JCM 18198</strain>
    </source>
</reference>
<gene>
    <name evidence="1" type="ORF">GCM10023230_10010</name>
</gene>
<sequence length="134" mass="15437">MKKLLFFALAIVTFGCSKDDYTEVHYEYVPVNSVQLPSEFKKDSIYELPFTYVRPSTCHFFNGFYYDKKSNVRTVAVINGVFEQDNCTAATVNPITEILKFKPTTEDSYIFKIWKGEDSNGNDVYEETEIPVVP</sequence>
<evidence type="ECO:0000313" key="2">
    <source>
        <dbReference type="Proteomes" id="UP001500141"/>
    </source>
</evidence>
<protein>
    <recommendedName>
        <fullName evidence="3">Lipoprotein</fullName>
    </recommendedName>
</protein>
<evidence type="ECO:0008006" key="3">
    <source>
        <dbReference type="Google" id="ProtNLM"/>
    </source>
</evidence>
<proteinExistence type="predicted"/>
<keyword evidence="2" id="KW-1185">Reference proteome</keyword>
<evidence type="ECO:0000313" key="1">
    <source>
        <dbReference type="EMBL" id="GAA4762669.1"/>
    </source>
</evidence>
<comment type="caution">
    <text evidence="1">The sequence shown here is derived from an EMBL/GenBank/DDBJ whole genome shotgun (WGS) entry which is preliminary data.</text>
</comment>